<dbReference type="Pfam" id="PF00578">
    <property type="entry name" value="AhpC-TSA"/>
    <property type="match status" value="1"/>
</dbReference>
<dbReference type="InterPro" id="IPR000866">
    <property type="entry name" value="AhpC/TSA"/>
</dbReference>
<evidence type="ECO:0000313" key="2">
    <source>
        <dbReference type="EMBL" id="SVD86265.1"/>
    </source>
</evidence>
<dbReference type="Gene3D" id="3.40.30.10">
    <property type="entry name" value="Glutaredoxin"/>
    <property type="match status" value="1"/>
</dbReference>
<accession>A0A382YTW6</accession>
<organism evidence="2">
    <name type="scientific">marine metagenome</name>
    <dbReference type="NCBI Taxonomy" id="408172"/>
    <lineage>
        <taxon>unclassified sequences</taxon>
        <taxon>metagenomes</taxon>
        <taxon>ecological metagenomes</taxon>
    </lineage>
</organism>
<proteinExistence type="predicted"/>
<dbReference type="GO" id="GO:0016491">
    <property type="term" value="F:oxidoreductase activity"/>
    <property type="evidence" value="ECO:0007669"/>
    <property type="project" value="InterPro"/>
</dbReference>
<evidence type="ECO:0000259" key="1">
    <source>
        <dbReference type="Pfam" id="PF00578"/>
    </source>
</evidence>
<dbReference type="AlphaFoldDB" id="A0A382YTW6"/>
<dbReference type="EMBL" id="UINC01178225">
    <property type="protein sequence ID" value="SVD86265.1"/>
    <property type="molecule type" value="Genomic_DNA"/>
</dbReference>
<dbReference type="InterPro" id="IPR036249">
    <property type="entry name" value="Thioredoxin-like_sf"/>
</dbReference>
<name>A0A382YTW6_9ZZZZ</name>
<feature type="domain" description="Alkyl hydroperoxide reductase subunit C/ Thiol specific antioxidant" evidence="1">
    <location>
        <begin position="2"/>
        <end position="85"/>
    </location>
</feature>
<dbReference type="GO" id="GO:0016209">
    <property type="term" value="F:antioxidant activity"/>
    <property type="evidence" value="ECO:0007669"/>
    <property type="project" value="InterPro"/>
</dbReference>
<gene>
    <name evidence="2" type="ORF">METZ01_LOCUS439119</name>
</gene>
<sequence length="110" mass="13161">MMVGFNEWNRKFKTREVEVLGCSWNGINAHQQFIEVFQFGFTLLADEYKKTTELYGVIKEVDDLGEMVKVIDRTTFVIDKTGMIRGIWRNIEDLRDHPRDIWEFIQKEKK</sequence>
<dbReference type="SUPFAM" id="SSF52833">
    <property type="entry name" value="Thioredoxin-like"/>
    <property type="match status" value="1"/>
</dbReference>
<reference evidence="2" key="1">
    <citation type="submission" date="2018-05" db="EMBL/GenBank/DDBJ databases">
        <authorList>
            <person name="Lanie J.A."/>
            <person name="Ng W.-L."/>
            <person name="Kazmierczak K.M."/>
            <person name="Andrzejewski T.M."/>
            <person name="Davidsen T.M."/>
            <person name="Wayne K.J."/>
            <person name="Tettelin H."/>
            <person name="Glass J.I."/>
            <person name="Rusch D."/>
            <person name="Podicherti R."/>
            <person name="Tsui H.-C.T."/>
            <person name="Winkler M.E."/>
        </authorList>
    </citation>
    <scope>NUCLEOTIDE SEQUENCE</scope>
</reference>
<protein>
    <recommendedName>
        <fullName evidence="1">Alkyl hydroperoxide reductase subunit C/ Thiol specific antioxidant domain-containing protein</fullName>
    </recommendedName>
</protein>